<feature type="domain" description="SAICAR synthetase/ADE2 N-terminal" evidence="12">
    <location>
        <begin position="3"/>
        <end position="229"/>
    </location>
</feature>
<gene>
    <name evidence="11" type="primary">purC</name>
    <name evidence="13" type="ORF">DES51_11522</name>
</gene>
<name>A0A2V2FD70_9FIRM</name>
<dbReference type="InterPro" id="IPR018236">
    <property type="entry name" value="SAICAR_synthetase_CS"/>
</dbReference>
<dbReference type="PROSITE" id="PS01058">
    <property type="entry name" value="SAICAR_SYNTHETASE_2"/>
    <property type="match status" value="1"/>
</dbReference>
<dbReference type="Gene3D" id="3.30.470.20">
    <property type="entry name" value="ATP-grasp fold, B domain"/>
    <property type="match status" value="1"/>
</dbReference>
<keyword evidence="8 11" id="KW-0067">ATP-binding</keyword>
<dbReference type="InterPro" id="IPR028923">
    <property type="entry name" value="SAICAR_synt/ADE2_N"/>
</dbReference>
<keyword evidence="5 11" id="KW-0436">Ligase</keyword>
<dbReference type="InterPro" id="IPR050089">
    <property type="entry name" value="SAICAR_synthetase"/>
</dbReference>
<keyword evidence="14" id="KW-1185">Reference proteome</keyword>
<evidence type="ECO:0000313" key="14">
    <source>
        <dbReference type="Proteomes" id="UP000247612"/>
    </source>
</evidence>
<dbReference type="GO" id="GO:0009236">
    <property type="term" value="P:cobalamin biosynthetic process"/>
    <property type="evidence" value="ECO:0007669"/>
    <property type="project" value="InterPro"/>
</dbReference>
<dbReference type="UniPathway" id="UPA00074">
    <property type="reaction ID" value="UER00131"/>
</dbReference>
<dbReference type="GO" id="GO:0004639">
    <property type="term" value="F:phosphoribosylaminoimidazolesuccinocarboxamide synthase activity"/>
    <property type="evidence" value="ECO:0007669"/>
    <property type="project" value="UniProtKB-UniRule"/>
</dbReference>
<dbReference type="InterPro" id="IPR033934">
    <property type="entry name" value="SAICAR_synt_PurC"/>
</dbReference>
<keyword evidence="6 11" id="KW-0547">Nucleotide-binding</keyword>
<evidence type="ECO:0000259" key="12">
    <source>
        <dbReference type="Pfam" id="PF01259"/>
    </source>
</evidence>
<dbReference type="RefSeq" id="WP_022939350.1">
    <property type="nucleotide sequence ID" value="NZ_CABKRQ010000009.1"/>
</dbReference>
<dbReference type="STRING" id="1034346.GCA_000313565_03074"/>
<comment type="similarity">
    <text evidence="2 11">Belongs to the SAICAR synthetase family.</text>
</comment>
<evidence type="ECO:0000256" key="8">
    <source>
        <dbReference type="ARBA" id="ARBA00022840"/>
    </source>
</evidence>
<protein>
    <recommendedName>
        <fullName evidence="4 11">Phosphoribosylaminoimidazole-succinocarboxamide synthase</fullName>
        <ecNumber evidence="3 11">6.3.2.6</ecNumber>
    </recommendedName>
    <alternativeName>
        <fullName evidence="9 11">SAICAR synthetase</fullName>
    </alternativeName>
</protein>
<dbReference type="GO" id="GO:0006189">
    <property type="term" value="P:'de novo' IMP biosynthetic process"/>
    <property type="evidence" value="ECO:0007669"/>
    <property type="project" value="UniProtKB-UniRule"/>
</dbReference>
<dbReference type="Pfam" id="PF01259">
    <property type="entry name" value="SAICAR_synt"/>
    <property type="match status" value="1"/>
</dbReference>
<evidence type="ECO:0000313" key="13">
    <source>
        <dbReference type="EMBL" id="PXX76045.1"/>
    </source>
</evidence>
<dbReference type="PROSITE" id="PS01057">
    <property type="entry name" value="SAICAR_SYNTHETASE_1"/>
    <property type="match status" value="1"/>
</dbReference>
<organism evidence="13 14">
    <name type="scientific">Dielma fastidiosa</name>
    <dbReference type="NCBI Taxonomy" id="1034346"/>
    <lineage>
        <taxon>Bacteria</taxon>
        <taxon>Bacillati</taxon>
        <taxon>Bacillota</taxon>
        <taxon>Erysipelotrichia</taxon>
        <taxon>Erysipelotrichales</taxon>
        <taxon>Erysipelotrichaceae</taxon>
        <taxon>Dielma</taxon>
    </lineage>
</organism>
<evidence type="ECO:0000256" key="6">
    <source>
        <dbReference type="ARBA" id="ARBA00022741"/>
    </source>
</evidence>
<evidence type="ECO:0000256" key="9">
    <source>
        <dbReference type="ARBA" id="ARBA00030409"/>
    </source>
</evidence>
<dbReference type="AlphaFoldDB" id="A0A2V2FD70"/>
<evidence type="ECO:0000256" key="1">
    <source>
        <dbReference type="ARBA" id="ARBA00004672"/>
    </source>
</evidence>
<proteinExistence type="inferred from homology"/>
<dbReference type="FunFam" id="3.30.470.20:FF:000006">
    <property type="entry name" value="Phosphoribosylaminoimidazole-succinocarboxamide synthase"/>
    <property type="match status" value="1"/>
</dbReference>
<dbReference type="NCBIfam" id="TIGR00081">
    <property type="entry name" value="purC"/>
    <property type="match status" value="1"/>
</dbReference>
<comment type="caution">
    <text evidence="13">The sequence shown here is derived from an EMBL/GenBank/DDBJ whole genome shotgun (WGS) entry which is preliminary data.</text>
</comment>
<reference evidence="13 14" key="1">
    <citation type="submission" date="2018-05" db="EMBL/GenBank/DDBJ databases">
        <title>Genomic Encyclopedia of Type Strains, Phase IV (KMG-IV): sequencing the most valuable type-strain genomes for metagenomic binning, comparative biology and taxonomic classification.</title>
        <authorList>
            <person name="Goeker M."/>
        </authorList>
    </citation>
    <scope>NUCLEOTIDE SEQUENCE [LARGE SCALE GENOMIC DNA]</scope>
    <source>
        <strain evidence="13 14">JC118</strain>
    </source>
</reference>
<dbReference type="CDD" id="cd01415">
    <property type="entry name" value="SAICAR_synt_PurC"/>
    <property type="match status" value="1"/>
</dbReference>
<accession>A0A2V2FD70</accession>
<dbReference type="EC" id="6.3.2.6" evidence="3 11"/>
<sequence length="235" mass="27067">MKLLYEGKAKQIYETENPNEILMHYKDDATAFNGLKKDQIHNKGILNNKISTMIFGYLKDNGIETHLIKTLNERDQLCRKVEILPLEVIVRNVFAGSASKRLGIEEGVPCKEPIFEICYKCDELNDPLINDTHAIAMGIATREELNRVWELTAQINQLLIKLFDSVGVRLIDFKIEFGKDADGNIMLADEISPDSCRLWDKDTNEKLDKDRFRREMGNVEEAYIEICKRLTKEEA</sequence>
<dbReference type="SUPFAM" id="SSF56104">
    <property type="entry name" value="SAICAR synthase-like"/>
    <property type="match status" value="1"/>
</dbReference>
<dbReference type="GO" id="GO:0005524">
    <property type="term" value="F:ATP binding"/>
    <property type="evidence" value="ECO:0007669"/>
    <property type="project" value="UniProtKB-KW"/>
</dbReference>
<evidence type="ECO:0000256" key="2">
    <source>
        <dbReference type="ARBA" id="ARBA00010190"/>
    </source>
</evidence>
<evidence type="ECO:0000256" key="11">
    <source>
        <dbReference type="HAMAP-Rule" id="MF_00137"/>
    </source>
</evidence>
<dbReference type="EMBL" id="QJKH01000015">
    <property type="protein sequence ID" value="PXX76045.1"/>
    <property type="molecule type" value="Genomic_DNA"/>
</dbReference>
<comment type="catalytic activity">
    <reaction evidence="10 11">
        <text>5-amino-1-(5-phospho-D-ribosyl)imidazole-4-carboxylate + L-aspartate + ATP = (2S)-2-[5-amino-1-(5-phospho-beta-D-ribosyl)imidazole-4-carboxamido]succinate + ADP + phosphate + 2 H(+)</text>
        <dbReference type="Rhea" id="RHEA:22628"/>
        <dbReference type="ChEBI" id="CHEBI:15378"/>
        <dbReference type="ChEBI" id="CHEBI:29991"/>
        <dbReference type="ChEBI" id="CHEBI:30616"/>
        <dbReference type="ChEBI" id="CHEBI:43474"/>
        <dbReference type="ChEBI" id="CHEBI:58443"/>
        <dbReference type="ChEBI" id="CHEBI:77657"/>
        <dbReference type="ChEBI" id="CHEBI:456216"/>
        <dbReference type="EC" id="6.3.2.6"/>
    </reaction>
</comment>
<dbReference type="PANTHER" id="PTHR43599">
    <property type="entry name" value="MULTIFUNCTIONAL PROTEIN ADE2"/>
    <property type="match status" value="1"/>
</dbReference>
<dbReference type="Proteomes" id="UP000247612">
    <property type="component" value="Unassembled WGS sequence"/>
</dbReference>
<evidence type="ECO:0000256" key="4">
    <source>
        <dbReference type="ARBA" id="ARBA00016460"/>
    </source>
</evidence>
<keyword evidence="7 11" id="KW-0658">Purine biosynthesis</keyword>
<evidence type="ECO:0000256" key="10">
    <source>
        <dbReference type="ARBA" id="ARBA00048475"/>
    </source>
</evidence>
<dbReference type="Gene3D" id="3.30.200.20">
    <property type="entry name" value="Phosphorylase Kinase, domain 1"/>
    <property type="match status" value="1"/>
</dbReference>
<dbReference type="PANTHER" id="PTHR43599:SF3">
    <property type="entry name" value="SI:DKEY-6E2.2"/>
    <property type="match status" value="1"/>
</dbReference>
<dbReference type="HAMAP" id="MF_00137">
    <property type="entry name" value="SAICAR_synth"/>
    <property type="match status" value="1"/>
</dbReference>
<dbReference type="InterPro" id="IPR001636">
    <property type="entry name" value="SAICAR_synth"/>
</dbReference>
<comment type="pathway">
    <text evidence="1 11">Purine metabolism; IMP biosynthesis via de novo pathway; 5-amino-1-(5-phospho-D-ribosyl)imidazole-4-carboxamide from 5-amino-1-(5-phospho-D-ribosyl)imidazole-4-carboxylate: step 1/2.</text>
</comment>
<dbReference type="OrthoDB" id="9801549at2"/>
<evidence type="ECO:0000256" key="3">
    <source>
        <dbReference type="ARBA" id="ARBA00012217"/>
    </source>
</evidence>
<evidence type="ECO:0000256" key="5">
    <source>
        <dbReference type="ARBA" id="ARBA00022598"/>
    </source>
</evidence>
<evidence type="ECO:0000256" key="7">
    <source>
        <dbReference type="ARBA" id="ARBA00022755"/>
    </source>
</evidence>